<dbReference type="Proteomes" id="UP000316993">
    <property type="component" value="Unassembled WGS sequence"/>
</dbReference>
<evidence type="ECO:0000259" key="2">
    <source>
        <dbReference type="PROSITE" id="PS50883"/>
    </source>
</evidence>
<evidence type="ECO:0000256" key="1">
    <source>
        <dbReference type="SAM" id="Phobius"/>
    </source>
</evidence>
<protein>
    <submittedName>
        <fullName evidence="4">Diguanylate cyclase (GGDEF)-like protein</fullName>
    </submittedName>
</protein>
<dbReference type="Pfam" id="PF00563">
    <property type="entry name" value="EAL"/>
    <property type="match status" value="1"/>
</dbReference>
<dbReference type="InterPro" id="IPR043128">
    <property type="entry name" value="Rev_trsase/Diguanyl_cyclase"/>
</dbReference>
<evidence type="ECO:0000313" key="4">
    <source>
        <dbReference type="EMBL" id="TQN01620.1"/>
    </source>
</evidence>
<dbReference type="SUPFAM" id="SSF55073">
    <property type="entry name" value="Nucleotide cyclase"/>
    <property type="match status" value="1"/>
</dbReference>
<feature type="domain" description="GGDEF" evidence="3">
    <location>
        <begin position="375"/>
        <end position="511"/>
    </location>
</feature>
<dbReference type="Pfam" id="PF08448">
    <property type="entry name" value="PAS_4"/>
    <property type="match status" value="1"/>
</dbReference>
<dbReference type="Gene3D" id="3.30.450.20">
    <property type="entry name" value="PAS domain"/>
    <property type="match status" value="1"/>
</dbReference>
<keyword evidence="1" id="KW-0472">Membrane</keyword>
<sequence length="781" mass="85910">MLNSFISEMRLLRNGIRTMYGDTGAAAGRIRHEHLSAVLRLTPMAMVANMGNASLILWSFKDSLTPGLFSWWAVMMTLASLSLLSWFRFRNRSSTKVSCRAIRRSTLHAGVLALAWGCLPVVWFADAGHSQQVAITALFTGMMGAGAFVLGALPLASMAYVAVFAASALWALARAGEPQFIAFALLVLLYAFMVLVGGISYWRKATALILARNEAVRHEQMLAVVLQDFEQRATDALWEIDTEGRLQQPSARLAKLLHTAPDTLRGLSLVPWLEQHTLSGSGDLAQALAKGVPFHNVAVVIEQGGQQCHLALQGKPLFDELGQHSGWRGVVSDRTAIEQAQQLLQRQAHTDSLTQLANRLSLHAAIEQQLRVKPHSGALLLLDLDHFKTINDSLGHSVGDTLLTCVAERLLQHAPPHSLVARLGGDEFAILLHHNDTGADTTEAQALASRLVTALSRPYQIKERRLRVGASVGIALIDGEVTHVDELLVRADIALYDAKAHGRGRAAEYTHALRERTRRRAEVEEGLRQAVRRDELSLHWQPKVDLSTWKITGTEALLRWESPQLGKVSPGEFIPVAEQEGMMDLIGLWALRHACECARNQLKGVRVAVNVSPVQLADPEFVSLVQSVLESTGLPADRLELEITESVFIEDTEAALKQLHALHALGIHVALDDFGTGYSSLSYLCRFPFSTLKIDRSFVQEAMERPEALAVVQHIAQLARSLKMRTVCEGVETPEQLAMVIGAGIDEAQGYLLSAPKPLEFFNSFTEDWNTQQAPLEYLPE</sequence>
<dbReference type="Gene3D" id="3.30.70.270">
    <property type="match status" value="1"/>
</dbReference>
<dbReference type="InterPro" id="IPR035965">
    <property type="entry name" value="PAS-like_dom_sf"/>
</dbReference>
<dbReference type="SUPFAM" id="SSF141868">
    <property type="entry name" value="EAL domain-like"/>
    <property type="match status" value="1"/>
</dbReference>
<evidence type="ECO:0000259" key="3">
    <source>
        <dbReference type="PROSITE" id="PS50887"/>
    </source>
</evidence>
<dbReference type="Gene3D" id="3.20.20.450">
    <property type="entry name" value="EAL domain"/>
    <property type="match status" value="1"/>
</dbReference>
<dbReference type="NCBIfam" id="TIGR00254">
    <property type="entry name" value="GGDEF"/>
    <property type="match status" value="1"/>
</dbReference>
<dbReference type="CDD" id="cd01948">
    <property type="entry name" value="EAL"/>
    <property type="match status" value="1"/>
</dbReference>
<dbReference type="SUPFAM" id="SSF55785">
    <property type="entry name" value="PYP-like sensor domain (PAS domain)"/>
    <property type="match status" value="1"/>
</dbReference>
<feature type="domain" description="EAL" evidence="2">
    <location>
        <begin position="520"/>
        <end position="770"/>
    </location>
</feature>
<dbReference type="PROSITE" id="PS50883">
    <property type="entry name" value="EAL"/>
    <property type="match status" value="1"/>
</dbReference>
<dbReference type="SMART" id="SM00267">
    <property type="entry name" value="GGDEF"/>
    <property type="match status" value="1"/>
</dbReference>
<dbReference type="AlphaFoldDB" id="A0A543L2X0"/>
<dbReference type="InterPro" id="IPR000160">
    <property type="entry name" value="GGDEF_dom"/>
</dbReference>
<gene>
    <name evidence="4" type="ORF">BDD18_3589</name>
</gene>
<dbReference type="InterPro" id="IPR013656">
    <property type="entry name" value="PAS_4"/>
</dbReference>
<reference evidence="4 5" key="1">
    <citation type="submission" date="2019-06" db="EMBL/GenBank/DDBJ databases">
        <title>Genomic Encyclopedia of Archaeal and Bacterial Type Strains, Phase II (KMG-II): from individual species to whole genera.</title>
        <authorList>
            <person name="Goeker M."/>
        </authorList>
    </citation>
    <scope>NUCLEOTIDE SEQUENCE [LARGE SCALE GENOMIC DNA]</scope>
    <source>
        <strain evidence="4 5">DSM 7270</strain>
    </source>
</reference>
<accession>A0A543L2X0</accession>
<keyword evidence="1" id="KW-0812">Transmembrane</keyword>
<dbReference type="Pfam" id="PF00990">
    <property type="entry name" value="GGDEF"/>
    <property type="match status" value="1"/>
</dbReference>
<dbReference type="SMART" id="SM00052">
    <property type="entry name" value="EAL"/>
    <property type="match status" value="1"/>
</dbReference>
<dbReference type="PANTHER" id="PTHR44757:SF2">
    <property type="entry name" value="BIOFILM ARCHITECTURE MAINTENANCE PROTEIN MBAA"/>
    <property type="match status" value="1"/>
</dbReference>
<comment type="caution">
    <text evidence="4">The sequence shown here is derived from an EMBL/GenBank/DDBJ whole genome shotgun (WGS) entry which is preliminary data.</text>
</comment>
<dbReference type="PROSITE" id="PS50887">
    <property type="entry name" value="GGDEF"/>
    <property type="match status" value="1"/>
</dbReference>
<evidence type="ECO:0000313" key="5">
    <source>
        <dbReference type="Proteomes" id="UP000316993"/>
    </source>
</evidence>
<dbReference type="EMBL" id="VFPV01000003">
    <property type="protein sequence ID" value="TQN01620.1"/>
    <property type="molecule type" value="Genomic_DNA"/>
</dbReference>
<feature type="transmembrane region" description="Helical" evidence="1">
    <location>
        <begin position="69"/>
        <end position="87"/>
    </location>
</feature>
<keyword evidence="1" id="KW-1133">Transmembrane helix</keyword>
<organism evidence="4 5">
    <name type="scientific">Acidovorax temperans</name>
    <dbReference type="NCBI Taxonomy" id="80878"/>
    <lineage>
        <taxon>Bacteria</taxon>
        <taxon>Pseudomonadati</taxon>
        <taxon>Pseudomonadota</taxon>
        <taxon>Betaproteobacteria</taxon>
        <taxon>Burkholderiales</taxon>
        <taxon>Comamonadaceae</taxon>
        <taxon>Acidovorax</taxon>
    </lineage>
</organism>
<feature type="transmembrane region" description="Helical" evidence="1">
    <location>
        <begin position="145"/>
        <end position="173"/>
    </location>
</feature>
<feature type="transmembrane region" description="Helical" evidence="1">
    <location>
        <begin position="37"/>
        <end position="57"/>
    </location>
</feature>
<proteinExistence type="predicted"/>
<feature type="transmembrane region" description="Helical" evidence="1">
    <location>
        <begin position="107"/>
        <end position="125"/>
    </location>
</feature>
<dbReference type="InterPro" id="IPR029787">
    <property type="entry name" value="Nucleotide_cyclase"/>
</dbReference>
<dbReference type="PANTHER" id="PTHR44757">
    <property type="entry name" value="DIGUANYLATE CYCLASE DGCP"/>
    <property type="match status" value="1"/>
</dbReference>
<feature type="transmembrane region" description="Helical" evidence="1">
    <location>
        <begin position="180"/>
        <end position="202"/>
    </location>
</feature>
<dbReference type="InterPro" id="IPR001633">
    <property type="entry name" value="EAL_dom"/>
</dbReference>
<dbReference type="InterPro" id="IPR052155">
    <property type="entry name" value="Biofilm_reg_signaling"/>
</dbReference>
<dbReference type="InterPro" id="IPR035919">
    <property type="entry name" value="EAL_sf"/>
</dbReference>
<name>A0A543L2X0_9BURK</name>
<dbReference type="CDD" id="cd01949">
    <property type="entry name" value="GGDEF"/>
    <property type="match status" value="1"/>
</dbReference>